<dbReference type="OMA" id="NTHIASE"/>
<sequence length="781" mass="87847">MTVQKQLQMEEVTETEILEHFATLDDNTHIASERLDFNSPHCCQYCSQHVVEGGEYGKSVDLEEYSVDLVHMLPESLSGAVRASKAGCALYSWFLRLLLEHCKSPQSESRLEEVVSAQFFFEFNSRGGTLGSPRIQFSLRDGQRKVWHGNASGTYLVVSAEDDNVASTHIKTRPLELDVRSHRSVAFVQSCLALCRDSHLECRRSPPKLVATNQLPTGDNLKDLISEWGEERLIRRGLAKAMPENILPGELPTRLLKVLDSEAQMIQLVEVSELAESERKALSATGFTALSYCWGGDQPQKLTSATLPLFKAGKPVSHLSRTIQDAMWYTVQLGMSYIWIDALCILQDSNEDKDLEIARMGLYYGANTLTLCAASAVSSMDGFLQARSGPQYKVGPFKLPYKIGDEVGSVLLHEDFELVDPTEPTCARAWTLQESMLSRRILIFASSGLYWTCCRCNASCGGRMTEATARNMSYPRSLVPGIFPIEVLWTLPLDIQWEVILRDFSSRGMSVAEDKLPAISALAYHLHKQYRQRHGETVYLAGIFVEMGRPFYMMAPFMWFTDKKVAKRTAKYRAPTWSWACLDGPYFLLRSYSHFPTTSLSTTYTLIPGQPDSTHMENFVVMSDVVAHDVQLSNPAAPYGAVTAVQITVRAPLKRITKEHGLLRSLIVVAHSLEQVNELEGQSPWLALMADTEQDHAELEEFLGDELPIYCLEVYMADTRRLSFGLVLEALPALNEGPMRYCRKGVYIFSCRDYWAPETEQTFMGRESFLWDTVPSEVVLV</sequence>
<dbReference type="STRING" id="1283841.A0A084QGP0"/>
<gene>
    <name evidence="2" type="ORF">S40285_04769</name>
</gene>
<dbReference type="Pfam" id="PF06985">
    <property type="entry name" value="HET"/>
    <property type="match status" value="1"/>
</dbReference>
<feature type="domain" description="Heterokaryon incompatibility" evidence="1">
    <location>
        <begin position="287"/>
        <end position="434"/>
    </location>
</feature>
<protein>
    <recommendedName>
        <fullName evidence="1">Heterokaryon incompatibility domain-containing protein</fullName>
    </recommendedName>
</protein>
<accession>A0A084QGP0</accession>
<proteinExistence type="predicted"/>
<evidence type="ECO:0000313" key="3">
    <source>
        <dbReference type="Proteomes" id="UP000028524"/>
    </source>
</evidence>
<keyword evidence="3" id="KW-1185">Reference proteome</keyword>
<evidence type="ECO:0000259" key="1">
    <source>
        <dbReference type="Pfam" id="PF06985"/>
    </source>
</evidence>
<reference evidence="2 3" key="1">
    <citation type="journal article" date="2014" name="BMC Genomics">
        <title>Comparative genome sequencing reveals chemotype-specific gene clusters in the toxigenic black mold Stachybotrys.</title>
        <authorList>
            <person name="Semeiks J."/>
            <person name="Borek D."/>
            <person name="Otwinowski Z."/>
            <person name="Grishin N.V."/>
        </authorList>
    </citation>
    <scope>NUCLEOTIDE SEQUENCE [LARGE SCALE GENOMIC DNA]</scope>
    <source>
        <strain evidence="2 3">IBT 40285</strain>
    </source>
</reference>
<dbReference type="Proteomes" id="UP000028524">
    <property type="component" value="Unassembled WGS sequence"/>
</dbReference>
<dbReference type="PANTHER" id="PTHR33112">
    <property type="entry name" value="DOMAIN PROTEIN, PUTATIVE-RELATED"/>
    <property type="match status" value="1"/>
</dbReference>
<dbReference type="InParanoid" id="A0A084QGP0"/>
<evidence type="ECO:0000313" key="2">
    <source>
        <dbReference type="EMBL" id="KFA63125.1"/>
    </source>
</evidence>
<dbReference type="PANTHER" id="PTHR33112:SF16">
    <property type="entry name" value="HETEROKARYON INCOMPATIBILITY DOMAIN-CONTAINING PROTEIN"/>
    <property type="match status" value="1"/>
</dbReference>
<dbReference type="AlphaFoldDB" id="A0A084QGP0"/>
<dbReference type="EMBL" id="KL660756">
    <property type="protein sequence ID" value="KFA63125.1"/>
    <property type="molecule type" value="Genomic_DNA"/>
</dbReference>
<dbReference type="InterPro" id="IPR010730">
    <property type="entry name" value="HET"/>
</dbReference>
<name>A0A084QGP0_STAC4</name>
<dbReference type="HOGENOM" id="CLU_002639_6_2_1"/>
<dbReference type="OrthoDB" id="5125733at2759"/>
<organism evidence="2 3">
    <name type="scientific">Stachybotrys chlorohalonatus (strain IBT 40285)</name>
    <dbReference type="NCBI Taxonomy" id="1283841"/>
    <lineage>
        <taxon>Eukaryota</taxon>
        <taxon>Fungi</taxon>
        <taxon>Dikarya</taxon>
        <taxon>Ascomycota</taxon>
        <taxon>Pezizomycotina</taxon>
        <taxon>Sordariomycetes</taxon>
        <taxon>Hypocreomycetidae</taxon>
        <taxon>Hypocreales</taxon>
        <taxon>Stachybotryaceae</taxon>
        <taxon>Stachybotrys</taxon>
    </lineage>
</organism>